<gene>
    <name evidence="2" type="ORF">GGR12_001099</name>
</gene>
<dbReference type="RefSeq" id="WP_183203357.1">
    <property type="nucleotide sequence ID" value="NZ_JACIDM010000001.1"/>
</dbReference>
<dbReference type="Proteomes" id="UP000529946">
    <property type="component" value="Unassembled WGS sequence"/>
</dbReference>
<dbReference type="EMBL" id="JACIDM010000001">
    <property type="protein sequence ID" value="MBB4082260.1"/>
    <property type="molecule type" value="Genomic_DNA"/>
</dbReference>
<feature type="signal peptide" evidence="1">
    <location>
        <begin position="1"/>
        <end position="19"/>
    </location>
</feature>
<keyword evidence="1" id="KW-0732">Signal</keyword>
<organism evidence="2 3">
    <name type="scientific">Brevundimonas lenta</name>
    <dbReference type="NCBI Taxonomy" id="424796"/>
    <lineage>
        <taxon>Bacteria</taxon>
        <taxon>Pseudomonadati</taxon>
        <taxon>Pseudomonadota</taxon>
        <taxon>Alphaproteobacteria</taxon>
        <taxon>Caulobacterales</taxon>
        <taxon>Caulobacteraceae</taxon>
        <taxon>Brevundimonas</taxon>
    </lineage>
</organism>
<feature type="chain" id="PRO_5030768707" evidence="1">
    <location>
        <begin position="20"/>
        <end position="219"/>
    </location>
</feature>
<comment type="caution">
    <text evidence="2">The sequence shown here is derived from an EMBL/GenBank/DDBJ whole genome shotgun (WGS) entry which is preliminary data.</text>
</comment>
<protein>
    <submittedName>
        <fullName evidence="2">Uncharacterized protein</fullName>
    </submittedName>
</protein>
<proteinExistence type="predicted"/>
<evidence type="ECO:0000313" key="3">
    <source>
        <dbReference type="Proteomes" id="UP000529946"/>
    </source>
</evidence>
<evidence type="ECO:0000313" key="2">
    <source>
        <dbReference type="EMBL" id="MBB4082260.1"/>
    </source>
</evidence>
<evidence type="ECO:0000256" key="1">
    <source>
        <dbReference type="SAM" id="SignalP"/>
    </source>
</evidence>
<sequence length="219" mass="23568">MLARLTFIAALAAAPMAMAQDAPKEAPATAEEVAAARAIADRLIAEADAEGIFVNSTDSGLAEVTHVASGMTCMFDGGQYDRIAIFPVSDPKIPRGYDVGCVSYDEALKIDLSLYATRYRPLPSERAVLDSARGAIENRWPDARPYTGDFMTVEGQTPPLAAAYRVRIDGEDMLTLALVTHRDEWGFKARATGPYKEAMGVSLYAGVMLTGALLERDTD</sequence>
<keyword evidence="3" id="KW-1185">Reference proteome</keyword>
<reference evidence="2 3" key="1">
    <citation type="submission" date="2020-08" db="EMBL/GenBank/DDBJ databases">
        <title>Genomic Encyclopedia of Type Strains, Phase IV (KMG-IV): sequencing the most valuable type-strain genomes for metagenomic binning, comparative biology and taxonomic classification.</title>
        <authorList>
            <person name="Goeker M."/>
        </authorList>
    </citation>
    <scope>NUCLEOTIDE SEQUENCE [LARGE SCALE GENOMIC DNA]</scope>
    <source>
        <strain evidence="2 3">DSM 23960</strain>
    </source>
</reference>
<accession>A0A7W6NNE1</accession>
<dbReference type="AlphaFoldDB" id="A0A7W6NNE1"/>
<name>A0A7W6NNE1_9CAUL</name>